<accession>A0A9D1ZLG2</accession>
<gene>
    <name evidence="2" type="ORF">H9824_06200</name>
</gene>
<dbReference type="EMBL" id="DXCV01000042">
    <property type="protein sequence ID" value="HIY88277.1"/>
    <property type="molecule type" value="Genomic_DNA"/>
</dbReference>
<feature type="compositionally biased region" description="Basic and acidic residues" evidence="1">
    <location>
        <begin position="36"/>
        <end position="48"/>
    </location>
</feature>
<name>A0A9D1ZLG2_9BACE</name>
<reference evidence="2" key="1">
    <citation type="journal article" date="2021" name="PeerJ">
        <title>Extensive microbial diversity within the chicken gut microbiome revealed by metagenomics and culture.</title>
        <authorList>
            <person name="Gilroy R."/>
            <person name="Ravi A."/>
            <person name="Getino M."/>
            <person name="Pursley I."/>
            <person name="Horton D.L."/>
            <person name="Alikhan N.F."/>
            <person name="Baker D."/>
            <person name="Gharbi K."/>
            <person name="Hall N."/>
            <person name="Watson M."/>
            <person name="Adriaenssens E.M."/>
            <person name="Foster-Nyarko E."/>
            <person name="Jarju S."/>
            <person name="Secka A."/>
            <person name="Antonio M."/>
            <person name="Oren A."/>
            <person name="Chaudhuri R.R."/>
            <person name="La Ragione R."/>
            <person name="Hildebrand F."/>
            <person name="Pallen M.J."/>
        </authorList>
    </citation>
    <scope>NUCLEOTIDE SEQUENCE</scope>
    <source>
        <strain evidence="2">Gambia2-208</strain>
    </source>
</reference>
<proteinExistence type="predicted"/>
<reference evidence="2" key="2">
    <citation type="submission" date="2021-04" db="EMBL/GenBank/DDBJ databases">
        <authorList>
            <person name="Gilroy R."/>
        </authorList>
    </citation>
    <scope>NUCLEOTIDE SEQUENCE</scope>
    <source>
        <strain evidence="2">Gambia2-208</strain>
    </source>
</reference>
<dbReference type="Proteomes" id="UP000886851">
    <property type="component" value="Unassembled WGS sequence"/>
</dbReference>
<evidence type="ECO:0000313" key="2">
    <source>
        <dbReference type="EMBL" id="HIY88277.1"/>
    </source>
</evidence>
<evidence type="ECO:0000313" key="3">
    <source>
        <dbReference type="Proteomes" id="UP000886851"/>
    </source>
</evidence>
<sequence length="146" mass="17300">MAERYNLDEKQVKELTKANLEWLQKRGDAPGLRPGPRQDADRRWADRRHYPRRGWHRGGCCGAPRCADYCCEAYCTDGRHALDCPYYDEARRPAPTKEEMEKFAAERKQAFEERRAAREAYEESLKKIMTEEQYKAYRERRPGARP</sequence>
<organism evidence="2 3">
    <name type="scientific">Candidatus Bacteroides pullicola</name>
    <dbReference type="NCBI Taxonomy" id="2838475"/>
    <lineage>
        <taxon>Bacteria</taxon>
        <taxon>Pseudomonadati</taxon>
        <taxon>Bacteroidota</taxon>
        <taxon>Bacteroidia</taxon>
        <taxon>Bacteroidales</taxon>
        <taxon>Bacteroidaceae</taxon>
        <taxon>Bacteroides</taxon>
    </lineage>
</organism>
<comment type="caution">
    <text evidence="2">The sequence shown here is derived from an EMBL/GenBank/DDBJ whole genome shotgun (WGS) entry which is preliminary data.</text>
</comment>
<protein>
    <submittedName>
        <fullName evidence="2">DUF4890 domain-containing protein</fullName>
    </submittedName>
</protein>
<evidence type="ECO:0000256" key="1">
    <source>
        <dbReference type="SAM" id="MobiDB-lite"/>
    </source>
</evidence>
<dbReference type="AlphaFoldDB" id="A0A9D1ZLG2"/>
<feature type="region of interest" description="Disordered" evidence="1">
    <location>
        <begin position="25"/>
        <end position="57"/>
    </location>
</feature>